<reference evidence="1 2" key="1">
    <citation type="submission" date="2016-08" db="EMBL/GenBank/DDBJ databases">
        <title>A Parts List for Fungal Cellulosomes Revealed by Comparative Genomics.</title>
        <authorList>
            <consortium name="DOE Joint Genome Institute"/>
            <person name="Haitjema C.H."/>
            <person name="Gilmore S.P."/>
            <person name="Henske J.K."/>
            <person name="Solomon K.V."/>
            <person name="De Groot R."/>
            <person name="Kuo A."/>
            <person name="Mondo S.J."/>
            <person name="Salamov A.A."/>
            <person name="Labutti K."/>
            <person name="Zhao Z."/>
            <person name="Chiniquy J."/>
            <person name="Barry K."/>
            <person name="Brewer H.M."/>
            <person name="Purvine S.O."/>
            <person name="Wright A.T."/>
            <person name="Boxma B."/>
            <person name="Van Alen T."/>
            <person name="Hackstein J.H."/>
            <person name="Baker S.E."/>
            <person name="Grigoriev I.V."/>
            <person name="O'Malley M.A."/>
        </authorList>
    </citation>
    <scope>NUCLEOTIDE SEQUENCE [LARGE SCALE GENOMIC DNA]</scope>
    <source>
        <strain evidence="1 2">G1</strain>
    </source>
</reference>
<keyword evidence="2" id="KW-1185">Reference proteome</keyword>
<gene>
    <name evidence="1" type="ORF">LY90DRAFT_513462</name>
</gene>
<name>A0A1Y2AY48_9FUNG</name>
<evidence type="ECO:0000313" key="2">
    <source>
        <dbReference type="Proteomes" id="UP000193920"/>
    </source>
</evidence>
<evidence type="ECO:0000313" key="1">
    <source>
        <dbReference type="EMBL" id="ORY27416.1"/>
    </source>
</evidence>
<dbReference type="EMBL" id="MCOG01000193">
    <property type="protein sequence ID" value="ORY27416.1"/>
    <property type="molecule type" value="Genomic_DNA"/>
</dbReference>
<comment type="caution">
    <text evidence="1">The sequence shown here is derived from an EMBL/GenBank/DDBJ whole genome shotgun (WGS) entry which is preliminary data.</text>
</comment>
<dbReference type="Proteomes" id="UP000193920">
    <property type="component" value="Unassembled WGS sequence"/>
</dbReference>
<organism evidence="1 2">
    <name type="scientific">Neocallimastix californiae</name>
    <dbReference type="NCBI Taxonomy" id="1754190"/>
    <lineage>
        <taxon>Eukaryota</taxon>
        <taxon>Fungi</taxon>
        <taxon>Fungi incertae sedis</taxon>
        <taxon>Chytridiomycota</taxon>
        <taxon>Chytridiomycota incertae sedis</taxon>
        <taxon>Neocallimastigomycetes</taxon>
        <taxon>Neocallimastigales</taxon>
        <taxon>Neocallimastigaceae</taxon>
        <taxon>Neocallimastix</taxon>
    </lineage>
</organism>
<accession>A0A1Y2AY48</accession>
<protein>
    <submittedName>
        <fullName evidence="1">Uncharacterized protein</fullName>
    </submittedName>
</protein>
<proteinExistence type="predicted"/>
<dbReference type="AlphaFoldDB" id="A0A1Y2AY48"/>
<sequence length="241" mass="29077">MTTTILKFCLINISKKNINISTKFIPYFKISNSDDIRQLHYFIILIIMLVIEYKIYNKDFKNFIDNIDDSQLCIGVYIRFYDIIDNNYKKENDIYFEWAIKDWKNIKKLRYFESPLFISNNDKWAIIIKEGKIHIKCYSFSLDEDYYHVKSIIRIRCSDDFSEGLLLEENKFFNKESEITFSEKLKNIKTKNKIDNIEKINETDTIVISVYIVEYLNIEENHINKLKNILLKDDLENKKLY</sequence>